<dbReference type="STRING" id="717606.PaecuDRAFT_2171"/>
<keyword evidence="3" id="KW-1185">Reference proteome</keyword>
<evidence type="ECO:0000256" key="1">
    <source>
        <dbReference type="SAM" id="SignalP"/>
    </source>
</evidence>
<dbReference type="Proteomes" id="UP000005387">
    <property type="component" value="Unassembled WGS sequence"/>
</dbReference>
<accession>E0I937</accession>
<protein>
    <recommendedName>
        <fullName evidence="4">Lipoprotein</fullName>
    </recommendedName>
</protein>
<dbReference type="EMBL" id="AEDD01000005">
    <property type="protein sequence ID" value="EFM10921.1"/>
    <property type="molecule type" value="Genomic_DNA"/>
</dbReference>
<feature type="signal peptide" evidence="1">
    <location>
        <begin position="1"/>
        <end position="24"/>
    </location>
</feature>
<sequence>MPIKNFAITSFLILVLIISGCSEAKTIDSPIATEAEFSVVNYNDSDNSELIIKLPDNWTVTTEKRQVVDQFKFKQSKNNKISNYTVYHFDDGKSGQSSVLDLISYYKDQPNGAALPNHCSIKNTEYEGDTKLGHGVVYILNCDLPSEQATKENTTYDRVYALVPIEGEEKAYNFDAPINSRANAEDYIKNIISILKNSTATS</sequence>
<feature type="chain" id="PRO_5003136317" description="Lipoprotein" evidence="1">
    <location>
        <begin position="25"/>
        <end position="202"/>
    </location>
</feature>
<reference evidence="2 3" key="1">
    <citation type="submission" date="2010-07" db="EMBL/GenBank/DDBJ databases">
        <title>The draft genome of Paenibacillus curdlanolyticus YK9.</title>
        <authorList>
            <consortium name="US DOE Joint Genome Institute (JGI-PGF)"/>
            <person name="Lucas S."/>
            <person name="Copeland A."/>
            <person name="Lapidus A."/>
            <person name="Cheng J.-F."/>
            <person name="Bruce D."/>
            <person name="Goodwin L."/>
            <person name="Pitluck S."/>
            <person name="Land M.L."/>
            <person name="Hauser L."/>
            <person name="Chang Y.-J."/>
            <person name="Jeffries C."/>
            <person name="Anderson I.J."/>
            <person name="Johnson E."/>
            <person name="Loganathan U."/>
            <person name="Mulhopadhyay B."/>
            <person name="Kyrpides N."/>
            <person name="Woyke T.J."/>
        </authorList>
    </citation>
    <scope>NUCLEOTIDE SEQUENCE [LARGE SCALE GENOMIC DNA]</scope>
    <source>
        <strain evidence="2 3">YK9</strain>
    </source>
</reference>
<evidence type="ECO:0000313" key="2">
    <source>
        <dbReference type="EMBL" id="EFM10921.1"/>
    </source>
</evidence>
<evidence type="ECO:0008006" key="4">
    <source>
        <dbReference type="Google" id="ProtNLM"/>
    </source>
</evidence>
<keyword evidence="1" id="KW-0732">Signal</keyword>
<dbReference type="PROSITE" id="PS51257">
    <property type="entry name" value="PROKAR_LIPOPROTEIN"/>
    <property type="match status" value="1"/>
</dbReference>
<name>E0I937_9BACL</name>
<dbReference type="AlphaFoldDB" id="E0I937"/>
<gene>
    <name evidence="2" type="ORF">PaecuDRAFT_2171</name>
</gene>
<evidence type="ECO:0000313" key="3">
    <source>
        <dbReference type="Proteomes" id="UP000005387"/>
    </source>
</evidence>
<dbReference type="RefSeq" id="WP_006038170.1">
    <property type="nucleotide sequence ID" value="NZ_AEDD01000005.1"/>
</dbReference>
<dbReference type="OrthoDB" id="9956594at2"/>
<organism evidence="2 3">
    <name type="scientific">Paenibacillus curdlanolyticus YK9</name>
    <dbReference type="NCBI Taxonomy" id="717606"/>
    <lineage>
        <taxon>Bacteria</taxon>
        <taxon>Bacillati</taxon>
        <taxon>Bacillota</taxon>
        <taxon>Bacilli</taxon>
        <taxon>Bacillales</taxon>
        <taxon>Paenibacillaceae</taxon>
        <taxon>Paenibacillus</taxon>
    </lineage>
</organism>
<dbReference type="eggNOG" id="ENOG5033K4Q">
    <property type="taxonomic scope" value="Bacteria"/>
</dbReference>
<proteinExistence type="predicted"/>